<organism evidence="2">
    <name type="scientific">Siphoviridae sp. ctZHD14</name>
    <dbReference type="NCBI Taxonomy" id="2827891"/>
    <lineage>
        <taxon>Viruses</taxon>
        <taxon>Duplodnaviria</taxon>
        <taxon>Heunggongvirae</taxon>
        <taxon>Uroviricota</taxon>
        <taxon>Caudoviricetes</taxon>
    </lineage>
</organism>
<feature type="domain" description="Calcineurin-like phosphoesterase" evidence="1">
    <location>
        <begin position="11"/>
        <end position="136"/>
    </location>
</feature>
<evidence type="ECO:0000259" key="1">
    <source>
        <dbReference type="Pfam" id="PF00149"/>
    </source>
</evidence>
<accession>A0A8S5SWH6</accession>
<proteinExistence type="predicted"/>
<dbReference type="InterPro" id="IPR029052">
    <property type="entry name" value="Metallo-depent_PP-like"/>
</dbReference>
<name>A0A8S5SWH6_9CAUD</name>
<dbReference type="SUPFAM" id="SSF56300">
    <property type="entry name" value="Metallo-dependent phosphatases"/>
    <property type="match status" value="1"/>
</dbReference>
<dbReference type="Pfam" id="PF00149">
    <property type="entry name" value="Metallophos"/>
    <property type="match status" value="1"/>
</dbReference>
<dbReference type="InterPro" id="IPR004843">
    <property type="entry name" value="Calcineurin-like_PHP"/>
</dbReference>
<reference evidence="2" key="1">
    <citation type="journal article" date="2021" name="Proc. Natl. Acad. Sci. U.S.A.">
        <title>A Catalog of Tens of Thousands of Viruses from Human Metagenomes Reveals Hidden Associations with Chronic Diseases.</title>
        <authorList>
            <person name="Tisza M.J."/>
            <person name="Buck C.B."/>
        </authorList>
    </citation>
    <scope>NUCLEOTIDE SEQUENCE</scope>
    <source>
        <strain evidence="2">CtZHD14</strain>
    </source>
</reference>
<dbReference type="Gene3D" id="3.60.21.10">
    <property type="match status" value="1"/>
</dbReference>
<dbReference type="GO" id="GO:0016787">
    <property type="term" value="F:hydrolase activity"/>
    <property type="evidence" value="ECO:0007669"/>
    <property type="project" value="InterPro"/>
</dbReference>
<sequence length="229" mass="26924">MVRMISVGKRYFISDFHFGDNTWKWERTQFKNEEEHTTYLLTQIGRWANKLNKDKTNEIWVLGDYGSIDFLWAMDAFECKKIFVYGNHDKAEDFETFKLYFDEVHRYPQFLSQKLVVSHFPVAVWDSAVCVAGHLHACEIALPNYISCSINDRDYKLVTEKEISSAFARIPKFCTRFLWEPWSDLPQQNLNLNRKDIVFNPATGMIDIAASRCKKSFDTSKNFCLNPKK</sequence>
<evidence type="ECO:0000313" key="2">
    <source>
        <dbReference type="EMBL" id="DAF55131.1"/>
    </source>
</evidence>
<protein>
    <submittedName>
        <fullName evidence="2">Putative phosphoesterase or phosphohydrolase</fullName>
    </submittedName>
</protein>
<dbReference type="EMBL" id="BK032687">
    <property type="protein sequence ID" value="DAF55131.1"/>
    <property type="molecule type" value="Genomic_DNA"/>
</dbReference>